<name>A0AAU9I761_9CILI</name>
<dbReference type="InterPro" id="IPR011417">
    <property type="entry name" value="ANTH_dom"/>
</dbReference>
<dbReference type="PANTHER" id="PTHR44329:SF298">
    <property type="entry name" value="MIXED LINEAGE KINASE DOMAIN-LIKE PROTEIN"/>
    <property type="match status" value="1"/>
</dbReference>
<accession>A0AAU9I761</accession>
<keyword evidence="1" id="KW-0547">Nucleotide-binding</keyword>
<dbReference type="CDD" id="cd13999">
    <property type="entry name" value="STKc_MAP3K-like"/>
    <property type="match status" value="1"/>
</dbReference>
<dbReference type="EMBL" id="CAJZBQ010000002">
    <property type="protein sequence ID" value="CAG9310276.1"/>
    <property type="molecule type" value="Genomic_DNA"/>
</dbReference>
<dbReference type="AlphaFoldDB" id="A0AAU9I761"/>
<dbReference type="InterPro" id="IPR000719">
    <property type="entry name" value="Prot_kinase_dom"/>
</dbReference>
<dbReference type="Gene3D" id="1.10.510.10">
    <property type="entry name" value="Transferase(Phosphotransferase) domain 1"/>
    <property type="match status" value="2"/>
</dbReference>
<dbReference type="GO" id="GO:0004674">
    <property type="term" value="F:protein serine/threonine kinase activity"/>
    <property type="evidence" value="ECO:0007669"/>
    <property type="project" value="TreeGrafter"/>
</dbReference>
<dbReference type="GO" id="GO:0005524">
    <property type="term" value="F:ATP binding"/>
    <property type="evidence" value="ECO:0007669"/>
    <property type="project" value="UniProtKB-KW"/>
</dbReference>
<dbReference type="InterPro" id="IPR008271">
    <property type="entry name" value="Ser/Thr_kinase_AS"/>
</dbReference>
<dbReference type="Gene3D" id="3.30.200.20">
    <property type="entry name" value="Phosphorylase Kinase, domain 1"/>
    <property type="match status" value="1"/>
</dbReference>
<feature type="region of interest" description="Disordered" evidence="3">
    <location>
        <begin position="577"/>
        <end position="602"/>
    </location>
</feature>
<comment type="caution">
    <text evidence="5">The sequence shown here is derived from an EMBL/GenBank/DDBJ whole genome shotgun (WGS) entry which is preliminary data.</text>
</comment>
<dbReference type="InterPro" id="IPR001245">
    <property type="entry name" value="Ser-Thr/Tyr_kinase_cat_dom"/>
</dbReference>
<feature type="compositionally biased region" description="Polar residues" evidence="3">
    <location>
        <begin position="580"/>
        <end position="602"/>
    </location>
</feature>
<evidence type="ECO:0000259" key="4">
    <source>
        <dbReference type="PROSITE" id="PS50011"/>
    </source>
</evidence>
<feature type="domain" description="Protein kinase" evidence="4">
    <location>
        <begin position="665"/>
        <end position="930"/>
    </location>
</feature>
<dbReference type="Proteomes" id="UP001162131">
    <property type="component" value="Unassembled WGS sequence"/>
</dbReference>
<evidence type="ECO:0000313" key="5">
    <source>
        <dbReference type="EMBL" id="CAG9310276.1"/>
    </source>
</evidence>
<reference evidence="5" key="1">
    <citation type="submission" date="2021-09" db="EMBL/GenBank/DDBJ databases">
        <authorList>
            <consortium name="AG Swart"/>
            <person name="Singh M."/>
            <person name="Singh A."/>
            <person name="Seah K."/>
            <person name="Emmerich C."/>
        </authorList>
    </citation>
    <scope>NUCLEOTIDE SEQUENCE</scope>
    <source>
        <strain evidence="5">ATCC30299</strain>
    </source>
</reference>
<organism evidence="5 6">
    <name type="scientific">Blepharisma stoltei</name>
    <dbReference type="NCBI Taxonomy" id="1481888"/>
    <lineage>
        <taxon>Eukaryota</taxon>
        <taxon>Sar</taxon>
        <taxon>Alveolata</taxon>
        <taxon>Ciliophora</taxon>
        <taxon>Postciliodesmatophora</taxon>
        <taxon>Heterotrichea</taxon>
        <taxon>Heterotrichida</taxon>
        <taxon>Blepharismidae</taxon>
        <taxon>Blepharisma</taxon>
    </lineage>
</organism>
<dbReference type="PROSITE" id="PS00108">
    <property type="entry name" value="PROTEIN_KINASE_ST"/>
    <property type="match status" value="1"/>
</dbReference>
<dbReference type="SUPFAM" id="SSF56112">
    <property type="entry name" value="Protein kinase-like (PK-like)"/>
    <property type="match status" value="2"/>
</dbReference>
<keyword evidence="6" id="KW-1185">Reference proteome</keyword>
<dbReference type="PRINTS" id="PR00109">
    <property type="entry name" value="TYRKINASE"/>
</dbReference>
<dbReference type="Gene3D" id="1.25.40.90">
    <property type="match status" value="1"/>
</dbReference>
<dbReference type="InterPro" id="IPR051681">
    <property type="entry name" value="Ser/Thr_Kinases-Pseudokinases"/>
</dbReference>
<evidence type="ECO:0000256" key="2">
    <source>
        <dbReference type="ARBA" id="ARBA00022840"/>
    </source>
</evidence>
<evidence type="ECO:0000256" key="3">
    <source>
        <dbReference type="SAM" id="MobiDB-lite"/>
    </source>
</evidence>
<protein>
    <recommendedName>
        <fullName evidence="4">Protein kinase domain-containing protein</fullName>
    </recommendedName>
</protein>
<dbReference type="SMART" id="SM00220">
    <property type="entry name" value="S_TKc"/>
    <property type="match status" value="2"/>
</dbReference>
<dbReference type="Pfam" id="PF00069">
    <property type="entry name" value="Pkinase"/>
    <property type="match status" value="1"/>
</dbReference>
<dbReference type="PROSITE" id="PS50011">
    <property type="entry name" value="PROTEIN_KINASE_DOM"/>
    <property type="match status" value="2"/>
</dbReference>
<evidence type="ECO:0000256" key="1">
    <source>
        <dbReference type="ARBA" id="ARBA00022741"/>
    </source>
</evidence>
<dbReference type="GO" id="GO:0005543">
    <property type="term" value="F:phospholipid binding"/>
    <property type="evidence" value="ECO:0007669"/>
    <property type="project" value="InterPro"/>
</dbReference>
<dbReference type="Pfam" id="PF07651">
    <property type="entry name" value="ANTH"/>
    <property type="match status" value="1"/>
</dbReference>
<keyword evidence="2" id="KW-0067">ATP-binding</keyword>
<sequence>MSELSLIGETVRFAKFPARIVEVLASTQTVKLYLAKDPENRTVLIKYLSLPQNELSFRRELNAYKKIGSHPKIVTQFDYLEESNLWGAFLLEYCSGGDLKTFMNEDEITEQQVITILRDIAMALNHIHQKKVTHRALRPECIFITTDFKFKLGDFSSAISEEEMSGLYGAALSDDIEAHTKGEYRAPEQLDLTPGYPLGTQVDMWGLGCLIYELLFHQSAFTSGNQLDQLRGKYRTPNKQIGGWWRALLARLFEVNPRERATSQEILQMIQDNTVTKPLYAEGQETPKGSTSLSSFFMKSSNSWVKAITSDGDAPPDSQFLNKLIGKAWNKPFKISKFFKALMQRPVEKTTVALKCLLVLHKYMFGGPKQIFTQEIGPNQFLDTLQHTWASPTKAKKDKFANEYFRGLIGHYSNVLKEKSKLHLETRTCGNWTENDTLDIPAIESLLTYWYKLIQVSNTLFMGVDELSKLRSSVAALLLEEQERLDSLIWQGIRTLQPGNQVNEITSKYYQHQQWTASLITSFRQRHSIVTINQIPNTNEPDPDKTLIFDAKKQRRQTQLHPLPTKERSFEIEISHTADTKVTNGDDPNTPASKSATLSNDTSPIYIEENLNKMSITSPDIPRTIAEEDSPPHKPIQNNMLEKAPKKSLWENLQDSPWLIKPDELVPEEEIGVGSSCIVYKGLYRHTPVAIKVMKKSNIEGAMENEFNRELTTLMRMRHPNLVLFMGACIENQLCIVTEFCAGGSLFRLLYENREVKLSWKQRIKIAKDVAQGMAFLHSSNPPIIYRDLKSLNLLLSEPVTTQNDHISVKIADFGIAKFVSDEHMTGQMGTCHWMAPEVLGSQPYTLAADVYSFGIVLWEILARETPYRGINPVVIPYKVLQLGERPDINKIPPTTPIELRDLITQCWAQDPESRPTFSSILQALNSISI</sequence>
<dbReference type="Pfam" id="PF07714">
    <property type="entry name" value="PK_Tyr_Ser-Thr"/>
    <property type="match status" value="1"/>
</dbReference>
<evidence type="ECO:0000313" key="6">
    <source>
        <dbReference type="Proteomes" id="UP001162131"/>
    </source>
</evidence>
<dbReference type="InterPro" id="IPR008942">
    <property type="entry name" value="ENTH_VHS"/>
</dbReference>
<dbReference type="PANTHER" id="PTHR44329">
    <property type="entry name" value="SERINE/THREONINE-PROTEIN KINASE TNNI3K-RELATED"/>
    <property type="match status" value="1"/>
</dbReference>
<proteinExistence type="predicted"/>
<dbReference type="SUPFAM" id="SSF48464">
    <property type="entry name" value="ENTH/VHS domain"/>
    <property type="match status" value="1"/>
</dbReference>
<dbReference type="InterPro" id="IPR011009">
    <property type="entry name" value="Kinase-like_dom_sf"/>
</dbReference>
<feature type="domain" description="Protein kinase" evidence="4">
    <location>
        <begin position="18"/>
        <end position="280"/>
    </location>
</feature>
<gene>
    <name evidence="5" type="ORF">BSTOLATCC_MIC1130</name>
</gene>